<dbReference type="AlphaFoldDB" id="A0A366ESN3"/>
<name>A0A366ESN3_9BACI</name>
<dbReference type="EMBL" id="QNRJ01000005">
    <property type="protein sequence ID" value="RBP04936.1"/>
    <property type="molecule type" value="Genomic_DNA"/>
</dbReference>
<sequence>MFLKKKKEENRFCIAIFTEKEMSDEDYDYQSNKILDATEENVVVVTEIEPQNEMVEELKNAFPDTKIEVPSYGVYKFDSEKLDEETKKMEKRNKWKKFFNNIHPDEYLIVEHKVMYDINQVLYYTTDINKVISYIHENKKTG</sequence>
<proteinExistence type="predicted"/>
<protein>
    <submittedName>
        <fullName evidence="1">Cofilin/tropomyosin-type actin-binding protein</fullName>
    </submittedName>
</protein>
<comment type="caution">
    <text evidence="1">The sequence shown here is derived from an EMBL/GenBank/DDBJ whole genome shotgun (WGS) entry which is preliminary data.</text>
</comment>
<reference evidence="1 2" key="1">
    <citation type="submission" date="2018-06" db="EMBL/GenBank/DDBJ databases">
        <title>Freshwater and sediment microbial communities from various areas in North America, analyzing microbe dynamics in response to fracking.</title>
        <authorList>
            <person name="Lamendella R."/>
        </authorList>
    </citation>
    <scope>NUCLEOTIDE SEQUENCE [LARGE SCALE GENOMIC DNA]</scope>
    <source>
        <strain evidence="1 2">97B</strain>
    </source>
</reference>
<gene>
    <name evidence="1" type="ORF">DET59_105226</name>
</gene>
<evidence type="ECO:0000313" key="1">
    <source>
        <dbReference type="EMBL" id="RBP04936.1"/>
    </source>
</evidence>
<accession>A0A366ESN3</accession>
<evidence type="ECO:0000313" key="2">
    <source>
        <dbReference type="Proteomes" id="UP000252118"/>
    </source>
</evidence>
<dbReference type="Proteomes" id="UP000252118">
    <property type="component" value="Unassembled WGS sequence"/>
</dbReference>
<organism evidence="1 2">
    <name type="scientific">Rossellomorea aquimaris</name>
    <dbReference type="NCBI Taxonomy" id="189382"/>
    <lineage>
        <taxon>Bacteria</taxon>
        <taxon>Bacillati</taxon>
        <taxon>Bacillota</taxon>
        <taxon>Bacilli</taxon>
        <taxon>Bacillales</taxon>
        <taxon>Bacillaceae</taxon>
        <taxon>Rossellomorea</taxon>
    </lineage>
</organism>
<dbReference type="RefSeq" id="WP_181778100.1">
    <property type="nucleotide sequence ID" value="NZ_QNRJ01000005.1"/>
</dbReference>